<dbReference type="AlphaFoldDB" id="T1KKP3"/>
<dbReference type="STRING" id="32264.T1KKP3"/>
<dbReference type="EMBL" id="CAEY01000177">
    <property type="status" value="NOT_ANNOTATED_CDS"/>
    <property type="molecule type" value="Genomic_DNA"/>
</dbReference>
<dbReference type="FunFam" id="3.40.50.720:FF:000084">
    <property type="entry name" value="Short-chain dehydrogenase reductase"/>
    <property type="match status" value="1"/>
</dbReference>
<reference evidence="2" key="2">
    <citation type="submission" date="2015-06" db="UniProtKB">
        <authorList>
            <consortium name="EnsemblMetazoa"/>
        </authorList>
    </citation>
    <scope>IDENTIFICATION</scope>
</reference>
<dbReference type="PRINTS" id="PR00081">
    <property type="entry name" value="GDHRDH"/>
</dbReference>
<sequence length="283" mass="30729">MLCKLSSIKLSTFSIFLRFHVFCQVSKMIDLDNKVALITGASDGIGAATALLFSSLGAKVAIVGLEQDDLDKVASECEANSPHNYKPVTIKADFMNDDDIKRTFEETINAYSRLDILVNNAGVINKKRFGDSDIVVDYDRVMQVNIRTAIILTDLAKPYLIESKGAIVNISSVNSFKATDVHWAYCISKAAVNMFTQAMASLLAPDVRVNAIAPGPVKTGIIKSMGDPDKIWDALAQKMALKRVAEPIEMARLVALLASDAAKNMTGTIITSDSGYLLGDPYR</sequence>
<dbReference type="InterPro" id="IPR002347">
    <property type="entry name" value="SDR_fam"/>
</dbReference>
<dbReference type="SUPFAM" id="SSF51735">
    <property type="entry name" value="NAD(P)-binding Rossmann-fold domains"/>
    <property type="match status" value="1"/>
</dbReference>
<evidence type="ECO:0000313" key="3">
    <source>
        <dbReference type="Proteomes" id="UP000015104"/>
    </source>
</evidence>
<protein>
    <submittedName>
        <fullName evidence="2">Uncharacterized protein</fullName>
    </submittedName>
</protein>
<dbReference type="PRINTS" id="PR00080">
    <property type="entry name" value="SDRFAMILY"/>
</dbReference>
<dbReference type="eggNOG" id="KOG0725">
    <property type="taxonomic scope" value="Eukaryota"/>
</dbReference>
<dbReference type="PANTHER" id="PTHR43975:SF2">
    <property type="entry name" value="EG:BACR7A4.14 PROTEIN-RELATED"/>
    <property type="match status" value="1"/>
</dbReference>
<dbReference type="InterPro" id="IPR020904">
    <property type="entry name" value="Sc_DH/Rdtase_CS"/>
</dbReference>
<evidence type="ECO:0000256" key="1">
    <source>
        <dbReference type="ARBA" id="ARBA00023002"/>
    </source>
</evidence>
<evidence type="ECO:0000313" key="2">
    <source>
        <dbReference type="EnsemblMetazoa" id="tetur13g04450.1"/>
    </source>
</evidence>
<dbReference type="PROSITE" id="PS00061">
    <property type="entry name" value="ADH_SHORT"/>
    <property type="match status" value="1"/>
</dbReference>
<dbReference type="Pfam" id="PF13561">
    <property type="entry name" value="adh_short_C2"/>
    <property type="match status" value="1"/>
</dbReference>
<dbReference type="InterPro" id="IPR036291">
    <property type="entry name" value="NAD(P)-bd_dom_sf"/>
</dbReference>
<dbReference type="Proteomes" id="UP000015104">
    <property type="component" value="Unassembled WGS sequence"/>
</dbReference>
<organism evidence="2 3">
    <name type="scientific">Tetranychus urticae</name>
    <name type="common">Two-spotted spider mite</name>
    <dbReference type="NCBI Taxonomy" id="32264"/>
    <lineage>
        <taxon>Eukaryota</taxon>
        <taxon>Metazoa</taxon>
        <taxon>Ecdysozoa</taxon>
        <taxon>Arthropoda</taxon>
        <taxon>Chelicerata</taxon>
        <taxon>Arachnida</taxon>
        <taxon>Acari</taxon>
        <taxon>Acariformes</taxon>
        <taxon>Trombidiformes</taxon>
        <taxon>Prostigmata</taxon>
        <taxon>Eleutherengona</taxon>
        <taxon>Raphignathae</taxon>
        <taxon>Tetranychoidea</taxon>
        <taxon>Tetranychidae</taxon>
        <taxon>Tetranychus</taxon>
    </lineage>
</organism>
<accession>T1KKP3</accession>
<keyword evidence="3" id="KW-1185">Reference proteome</keyword>
<name>T1KKP3_TETUR</name>
<reference evidence="3" key="1">
    <citation type="submission" date="2011-08" db="EMBL/GenBank/DDBJ databases">
        <authorList>
            <person name="Rombauts S."/>
        </authorList>
    </citation>
    <scope>NUCLEOTIDE SEQUENCE</scope>
    <source>
        <strain evidence="3">London</strain>
    </source>
</reference>
<dbReference type="PANTHER" id="PTHR43975">
    <property type="entry name" value="ZGC:101858"/>
    <property type="match status" value="1"/>
</dbReference>
<dbReference type="GO" id="GO:0016491">
    <property type="term" value="F:oxidoreductase activity"/>
    <property type="evidence" value="ECO:0007669"/>
    <property type="project" value="UniProtKB-KW"/>
</dbReference>
<keyword evidence="1" id="KW-0560">Oxidoreductase</keyword>
<dbReference type="EnsemblMetazoa" id="tetur13g04450.1">
    <property type="protein sequence ID" value="tetur13g04450.1"/>
    <property type="gene ID" value="tetur13g04450"/>
</dbReference>
<dbReference type="HOGENOM" id="CLU_010194_1_0_1"/>
<dbReference type="Gene3D" id="3.40.50.720">
    <property type="entry name" value="NAD(P)-binding Rossmann-like Domain"/>
    <property type="match status" value="1"/>
</dbReference>
<proteinExistence type="predicted"/>